<name>A0A7W5P6X1_9ACTN</name>
<organism evidence="1 2">
    <name type="scientific">Microlunatus antarcticus</name>
    <dbReference type="NCBI Taxonomy" id="53388"/>
    <lineage>
        <taxon>Bacteria</taxon>
        <taxon>Bacillati</taxon>
        <taxon>Actinomycetota</taxon>
        <taxon>Actinomycetes</taxon>
        <taxon>Propionibacteriales</taxon>
        <taxon>Propionibacteriaceae</taxon>
        <taxon>Microlunatus</taxon>
    </lineage>
</organism>
<evidence type="ECO:0000313" key="2">
    <source>
        <dbReference type="Proteomes" id="UP000565572"/>
    </source>
</evidence>
<sequence length="82" mass="9028">MSTQMTVRLSDEAAAFIDQQVAGGAVASRAAALDKLVRREIRRERAAQDALIYARAGEDHELEGFHEAAARRRLAHQADLAR</sequence>
<evidence type="ECO:0000313" key="1">
    <source>
        <dbReference type="EMBL" id="MBB3326782.1"/>
    </source>
</evidence>
<reference evidence="1 2" key="1">
    <citation type="submission" date="2020-08" db="EMBL/GenBank/DDBJ databases">
        <title>Sequencing the genomes of 1000 actinobacteria strains.</title>
        <authorList>
            <person name="Klenk H.-P."/>
        </authorList>
    </citation>
    <scope>NUCLEOTIDE SEQUENCE [LARGE SCALE GENOMIC DNA]</scope>
    <source>
        <strain evidence="1 2">DSM 11053</strain>
    </source>
</reference>
<gene>
    <name evidence="1" type="ORF">FHX39_001726</name>
</gene>
<proteinExistence type="predicted"/>
<comment type="caution">
    <text evidence="1">The sequence shown here is derived from an EMBL/GenBank/DDBJ whole genome shotgun (WGS) entry which is preliminary data.</text>
</comment>
<dbReference type="Proteomes" id="UP000565572">
    <property type="component" value="Unassembled WGS sequence"/>
</dbReference>
<dbReference type="EMBL" id="JACHZG010000001">
    <property type="protein sequence ID" value="MBB3326782.1"/>
    <property type="molecule type" value="Genomic_DNA"/>
</dbReference>
<accession>A0A7W5P6X1</accession>
<dbReference type="RefSeq" id="WP_183337661.1">
    <property type="nucleotide sequence ID" value="NZ_JACHZG010000001.1"/>
</dbReference>
<keyword evidence="2" id="KW-1185">Reference proteome</keyword>
<protein>
    <submittedName>
        <fullName evidence="1">Arc/MetJ-type ribon-helix-helix transcriptional regulator</fullName>
    </submittedName>
</protein>
<dbReference type="AlphaFoldDB" id="A0A7W5P6X1"/>